<evidence type="ECO:0000313" key="2">
    <source>
        <dbReference type="EMBL" id="MBO8190680.1"/>
    </source>
</evidence>
<feature type="region of interest" description="Disordered" evidence="1">
    <location>
        <begin position="16"/>
        <end position="45"/>
    </location>
</feature>
<dbReference type="Proteomes" id="UP001519064">
    <property type="component" value="Unassembled WGS sequence"/>
</dbReference>
<dbReference type="EMBL" id="JADKMA010000008">
    <property type="protein sequence ID" value="MBO8190680.1"/>
    <property type="molecule type" value="Genomic_DNA"/>
</dbReference>
<protein>
    <submittedName>
        <fullName evidence="2">Uncharacterized protein</fullName>
    </submittedName>
</protein>
<name>A0ABS3X5M1_9ACTN</name>
<feature type="compositionally biased region" description="Low complexity" evidence="1">
    <location>
        <begin position="16"/>
        <end position="26"/>
    </location>
</feature>
<sequence length="45" mass="4443">MTSLGAVAITGATVTTGPVTKDTTVTASQPTPTEHGTEHGEAQCS</sequence>
<reference evidence="2 3" key="1">
    <citation type="submission" date="2020-11" db="EMBL/GenBank/DDBJ databases">
        <title>Streptomyces spirodelae sp. nov., isolated from duckweed.</title>
        <authorList>
            <person name="Saimee Y."/>
            <person name="Duangmal K."/>
        </authorList>
    </citation>
    <scope>NUCLEOTIDE SEQUENCE [LARGE SCALE GENOMIC DNA]</scope>
    <source>
        <strain evidence="2 3">S16-07</strain>
    </source>
</reference>
<keyword evidence="3" id="KW-1185">Reference proteome</keyword>
<dbReference type="RefSeq" id="WP_209237779.1">
    <property type="nucleotide sequence ID" value="NZ_JADKMA010000008.1"/>
</dbReference>
<comment type="caution">
    <text evidence="2">The sequence shown here is derived from an EMBL/GenBank/DDBJ whole genome shotgun (WGS) entry which is preliminary data.</text>
</comment>
<evidence type="ECO:0000313" key="3">
    <source>
        <dbReference type="Proteomes" id="UP001519064"/>
    </source>
</evidence>
<organism evidence="2 3">
    <name type="scientific">Streptomyces oryzae</name>
    <dbReference type="NCBI Taxonomy" id="1434886"/>
    <lineage>
        <taxon>Bacteria</taxon>
        <taxon>Bacillati</taxon>
        <taxon>Actinomycetota</taxon>
        <taxon>Actinomycetes</taxon>
        <taxon>Kitasatosporales</taxon>
        <taxon>Streptomycetaceae</taxon>
        <taxon>Streptomyces</taxon>
    </lineage>
</organism>
<gene>
    <name evidence="2" type="ORF">ITI46_03025</name>
</gene>
<feature type="compositionally biased region" description="Basic and acidic residues" evidence="1">
    <location>
        <begin position="35"/>
        <end position="45"/>
    </location>
</feature>
<proteinExistence type="predicted"/>
<evidence type="ECO:0000256" key="1">
    <source>
        <dbReference type="SAM" id="MobiDB-lite"/>
    </source>
</evidence>
<accession>A0ABS3X5M1</accession>